<accession>A0A382EMK4</accession>
<dbReference type="AlphaFoldDB" id="A0A382EMK4"/>
<organism evidence="1">
    <name type="scientific">marine metagenome</name>
    <dbReference type="NCBI Taxonomy" id="408172"/>
    <lineage>
        <taxon>unclassified sequences</taxon>
        <taxon>metagenomes</taxon>
        <taxon>ecological metagenomes</taxon>
    </lineage>
</organism>
<name>A0A382EMK4_9ZZZZ</name>
<gene>
    <name evidence="1" type="ORF">METZ01_LOCUS204519</name>
</gene>
<sequence length="88" mass="10255">MGEVVYYGSMLVKQKKKHLLLSTSNDGVVVIAEVEREAEEQKKKKPVWLREYYISEDCLQANLDRGRFTDVSRKLNYDGRIFALTKDL</sequence>
<dbReference type="EMBL" id="UINC01045199">
    <property type="protein sequence ID" value="SVB51665.1"/>
    <property type="molecule type" value="Genomic_DNA"/>
</dbReference>
<evidence type="ECO:0000313" key="1">
    <source>
        <dbReference type="EMBL" id="SVB51665.1"/>
    </source>
</evidence>
<proteinExistence type="predicted"/>
<protein>
    <submittedName>
        <fullName evidence="1">Uncharacterized protein</fullName>
    </submittedName>
</protein>
<reference evidence="1" key="1">
    <citation type="submission" date="2018-05" db="EMBL/GenBank/DDBJ databases">
        <authorList>
            <person name="Lanie J.A."/>
            <person name="Ng W.-L."/>
            <person name="Kazmierczak K.M."/>
            <person name="Andrzejewski T.M."/>
            <person name="Davidsen T.M."/>
            <person name="Wayne K.J."/>
            <person name="Tettelin H."/>
            <person name="Glass J.I."/>
            <person name="Rusch D."/>
            <person name="Podicherti R."/>
            <person name="Tsui H.-C.T."/>
            <person name="Winkler M.E."/>
        </authorList>
    </citation>
    <scope>NUCLEOTIDE SEQUENCE</scope>
</reference>